<keyword evidence="11" id="KW-1185">Reference proteome</keyword>
<keyword evidence="6" id="KW-1133">Transmembrane helix</keyword>
<feature type="domain" description="Bulb-type lectin" evidence="9">
    <location>
        <begin position="1"/>
        <end position="74"/>
    </location>
</feature>
<evidence type="ECO:0000313" key="11">
    <source>
        <dbReference type="Proteomes" id="UP000693970"/>
    </source>
</evidence>
<dbReference type="InterPro" id="IPR026071">
    <property type="entry name" value="Glyco_Hydrolase_99"/>
</dbReference>
<evidence type="ECO:0000256" key="7">
    <source>
        <dbReference type="ARBA" id="ARBA00023034"/>
    </source>
</evidence>
<evidence type="ECO:0000256" key="3">
    <source>
        <dbReference type="ARBA" id="ARBA00022692"/>
    </source>
</evidence>
<keyword evidence="7" id="KW-0333">Golgi apparatus</keyword>
<evidence type="ECO:0000256" key="8">
    <source>
        <dbReference type="ARBA" id="ARBA00023136"/>
    </source>
</evidence>
<sequence length="416" mass="45806">MTKQNLGRGEFKPSPNSDYQVGLDSNGELVVIDIKSNTKTWRSVKSGGQVCIMQDDGNLVVRDSASSAIWSTATGGNPGARLTIDDTGMASIMLGTNELWNLGGTTQVSIDVARPAQNPNKLKFDESVILNPLQSLPKGRFALSPAGNYKVGLNSSGNLLFQDSGNRVLWDAKVSGGVEAYMQADGNFVVRDSSQRLIWTTHTSGNNGARLVIDDGGRLSVVLGSTPIWMEGLPRGKYTGKYSSDDPRVVDEHLEALEYAFTDVAIASWWGPGTQKLSRISLLMDETIAQNSQIKWTVYYEEEFTQNPSVEKIRDDLNYLRKWFAWHPAWAHIDEKPVVFVYNESGCTVSDRWKQGVAAADGDWYVVMKLFPGFKACGTQPNSWHQYGPASDYIHIQGASSAVSPGFWRADHNNPE</sequence>
<gene>
    <name evidence="10" type="ORF">IV203_032829</name>
</gene>
<dbReference type="InterPro" id="IPR001480">
    <property type="entry name" value="Bulb-type_lectin_dom"/>
</dbReference>
<comment type="similarity">
    <text evidence="2">Belongs to the glycosyl hydrolase 99 family.</text>
</comment>
<dbReference type="GO" id="GO:0016798">
    <property type="term" value="F:hydrolase activity, acting on glycosyl bonds"/>
    <property type="evidence" value="ECO:0007669"/>
    <property type="project" value="InterPro"/>
</dbReference>
<dbReference type="OrthoDB" id="43596at2759"/>
<dbReference type="Pfam" id="PF16317">
    <property type="entry name" value="Glyco_hydro_99"/>
    <property type="match status" value="1"/>
</dbReference>
<keyword evidence="8" id="KW-0472">Membrane</keyword>
<comment type="caution">
    <text evidence="10">The sequence shown here is derived from an EMBL/GenBank/DDBJ whole genome shotgun (WGS) entry which is preliminary data.</text>
</comment>
<protein>
    <submittedName>
        <fullName evidence="10">D-mannose binding lectin</fullName>
    </submittedName>
</protein>
<comment type="subcellular location">
    <subcellularLocation>
        <location evidence="1">Golgi apparatus membrane</location>
        <topology evidence="1">Single-pass type II membrane protein</topology>
    </subcellularLocation>
</comment>
<proteinExistence type="inferred from homology"/>
<dbReference type="GO" id="GO:0000139">
    <property type="term" value="C:Golgi membrane"/>
    <property type="evidence" value="ECO:0007669"/>
    <property type="project" value="UniProtKB-SubCell"/>
</dbReference>
<keyword evidence="5" id="KW-0735">Signal-anchor</keyword>
<organism evidence="10 11">
    <name type="scientific">Nitzschia inconspicua</name>
    <dbReference type="NCBI Taxonomy" id="303405"/>
    <lineage>
        <taxon>Eukaryota</taxon>
        <taxon>Sar</taxon>
        <taxon>Stramenopiles</taxon>
        <taxon>Ochrophyta</taxon>
        <taxon>Bacillariophyta</taxon>
        <taxon>Bacillariophyceae</taxon>
        <taxon>Bacillariophycidae</taxon>
        <taxon>Bacillariales</taxon>
        <taxon>Bacillariaceae</taxon>
        <taxon>Nitzschia</taxon>
    </lineage>
</organism>
<dbReference type="Proteomes" id="UP000693970">
    <property type="component" value="Unassembled WGS sequence"/>
</dbReference>
<dbReference type="EMBL" id="JAGRRH010000022">
    <property type="protein sequence ID" value="KAG7345298.1"/>
    <property type="molecule type" value="Genomic_DNA"/>
</dbReference>
<evidence type="ECO:0000256" key="1">
    <source>
        <dbReference type="ARBA" id="ARBA00004323"/>
    </source>
</evidence>
<accession>A0A9K3PFB2</accession>
<dbReference type="PROSITE" id="PS50927">
    <property type="entry name" value="BULB_LECTIN"/>
    <property type="match status" value="2"/>
</dbReference>
<evidence type="ECO:0000259" key="9">
    <source>
        <dbReference type="PROSITE" id="PS50927"/>
    </source>
</evidence>
<feature type="domain" description="Bulb-type lectin" evidence="9">
    <location>
        <begin position="127"/>
        <end position="234"/>
    </location>
</feature>
<evidence type="ECO:0000313" key="10">
    <source>
        <dbReference type="EMBL" id="KAG7345298.1"/>
    </source>
</evidence>
<evidence type="ECO:0000256" key="5">
    <source>
        <dbReference type="ARBA" id="ARBA00022968"/>
    </source>
</evidence>
<evidence type="ECO:0000256" key="4">
    <source>
        <dbReference type="ARBA" id="ARBA00022801"/>
    </source>
</evidence>
<dbReference type="AlphaFoldDB" id="A0A9K3PFB2"/>
<evidence type="ECO:0000256" key="6">
    <source>
        <dbReference type="ARBA" id="ARBA00022989"/>
    </source>
</evidence>
<name>A0A9K3PFB2_9STRA</name>
<reference evidence="10" key="2">
    <citation type="submission" date="2021-04" db="EMBL/GenBank/DDBJ databases">
        <authorList>
            <person name="Podell S."/>
        </authorList>
    </citation>
    <scope>NUCLEOTIDE SEQUENCE</scope>
    <source>
        <strain evidence="10">Hildebrandi</strain>
    </source>
</reference>
<keyword evidence="3" id="KW-0812">Transmembrane</keyword>
<evidence type="ECO:0000256" key="2">
    <source>
        <dbReference type="ARBA" id="ARBA00009559"/>
    </source>
</evidence>
<keyword evidence="4" id="KW-0378">Hydrolase</keyword>
<reference evidence="10" key="1">
    <citation type="journal article" date="2021" name="Sci. Rep.">
        <title>Diploid genomic architecture of Nitzschia inconspicua, an elite biomass production diatom.</title>
        <authorList>
            <person name="Oliver A."/>
            <person name="Podell S."/>
            <person name="Pinowska A."/>
            <person name="Traller J.C."/>
            <person name="Smith S.R."/>
            <person name="McClure R."/>
            <person name="Beliaev A."/>
            <person name="Bohutskyi P."/>
            <person name="Hill E.A."/>
            <person name="Rabines A."/>
            <person name="Zheng H."/>
            <person name="Allen L.Z."/>
            <person name="Kuo A."/>
            <person name="Grigoriev I.V."/>
            <person name="Allen A.E."/>
            <person name="Hazlebeck D."/>
            <person name="Allen E.E."/>
        </authorList>
    </citation>
    <scope>NUCLEOTIDE SEQUENCE</scope>
    <source>
        <strain evidence="10">Hildebrandi</strain>
    </source>
</reference>